<feature type="compositionally biased region" description="Low complexity" evidence="1">
    <location>
        <begin position="1"/>
        <end position="16"/>
    </location>
</feature>
<organism evidence="2">
    <name type="scientific">Amphimedon queenslandica</name>
    <name type="common">Sponge</name>
    <dbReference type="NCBI Taxonomy" id="400682"/>
    <lineage>
        <taxon>Eukaryota</taxon>
        <taxon>Metazoa</taxon>
        <taxon>Porifera</taxon>
        <taxon>Demospongiae</taxon>
        <taxon>Heteroscleromorpha</taxon>
        <taxon>Haplosclerida</taxon>
        <taxon>Niphatidae</taxon>
        <taxon>Amphimedon</taxon>
    </lineage>
</organism>
<dbReference type="EnsemblMetazoa" id="Aqu2.1.20641_001">
    <property type="protein sequence ID" value="Aqu2.1.20641_001"/>
    <property type="gene ID" value="Aqu2.1.20641"/>
</dbReference>
<name>A0A1X7TZF2_AMPQE</name>
<sequence length="137" mass="14947">MNSATTTTTVSAPASTESNTRKTLIIANTLRNNNTTTKTPTTTKKTYGTLFFKSKISSEAESKAIAECSLYMISADLCPVNIELNSRPKSIKEVLNKMEKIKEKSEAEKEGACTEFEDTKEDPEADTLEEIAVKGGN</sequence>
<dbReference type="InParanoid" id="A0A1X7TZF2"/>
<dbReference type="AlphaFoldDB" id="A0A1X7TZF2"/>
<evidence type="ECO:0000256" key="1">
    <source>
        <dbReference type="SAM" id="MobiDB-lite"/>
    </source>
</evidence>
<feature type="compositionally biased region" description="Acidic residues" evidence="1">
    <location>
        <begin position="115"/>
        <end position="129"/>
    </location>
</feature>
<evidence type="ECO:0000313" key="2">
    <source>
        <dbReference type="EnsemblMetazoa" id="Aqu2.1.20641_001"/>
    </source>
</evidence>
<accession>A0A1X7TZF2</accession>
<feature type="region of interest" description="Disordered" evidence="1">
    <location>
        <begin position="105"/>
        <end position="137"/>
    </location>
</feature>
<feature type="region of interest" description="Disordered" evidence="1">
    <location>
        <begin position="1"/>
        <end position="20"/>
    </location>
</feature>
<reference evidence="2" key="1">
    <citation type="submission" date="2017-05" db="UniProtKB">
        <authorList>
            <consortium name="EnsemblMetazoa"/>
        </authorList>
    </citation>
    <scope>IDENTIFICATION</scope>
</reference>
<proteinExistence type="predicted"/>
<protein>
    <submittedName>
        <fullName evidence="2">Uncharacterized protein</fullName>
    </submittedName>
</protein>